<evidence type="ECO:0000313" key="3">
    <source>
        <dbReference type="Proteomes" id="UP001642409"/>
    </source>
</evidence>
<dbReference type="AlphaFoldDB" id="A0AA86TYZ8"/>
<evidence type="ECO:0000313" key="2">
    <source>
        <dbReference type="EMBL" id="CAL6046836.1"/>
    </source>
</evidence>
<protein>
    <submittedName>
        <fullName evidence="2">Hypothetical_protein</fullName>
    </submittedName>
</protein>
<reference evidence="2 3" key="2">
    <citation type="submission" date="2024-07" db="EMBL/GenBank/DDBJ databases">
        <authorList>
            <person name="Akdeniz Z."/>
        </authorList>
    </citation>
    <scope>NUCLEOTIDE SEQUENCE [LARGE SCALE GENOMIC DNA]</scope>
</reference>
<name>A0AA86TYZ8_9EUKA</name>
<proteinExistence type="predicted"/>
<gene>
    <name evidence="1" type="ORF">HINF_LOCUS21614</name>
    <name evidence="2" type="ORF">HINF_LOCUS41918</name>
</gene>
<dbReference type="Proteomes" id="UP001642409">
    <property type="component" value="Unassembled WGS sequence"/>
</dbReference>
<evidence type="ECO:0000313" key="1">
    <source>
        <dbReference type="EMBL" id="CAI9933969.1"/>
    </source>
</evidence>
<reference evidence="1" key="1">
    <citation type="submission" date="2023-06" db="EMBL/GenBank/DDBJ databases">
        <authorList>
            <person name="Kurt Z."/>
        </authorList>
    </citation>
    <scope>NUCLEOTIDE SEQUENCE</scope>
</reference>
<sequence length="102" mass="12084">MCVACVQNVCVMSQDSSQLRVWKWGFWMLSEDYSCIFITVIYITEQTKDKILIYCSNNQVKLSRLKEDITPQIVYTEIVYTDDPFSHSNRVGTEIRRRVEIY</sequence>
<dbReference type="EMBL" id="CATOUU010000554">
    <property type="protein sequence ID" value="CAI9933969.1"/>
    <property type="molecule type" value="Genomic_DNA"/>
</dbReference>
<accession>A0AA86TYZ8</accession>
<organism evidence="1">
    <name type="scientific">Hexamita inflata</name>
    <dbReference type="NCBI Taxonomy" id="28002"/>
    <lineage>
        <taxon>Eukaryota</taxon>
        <taxon>Metamonada</taxon>
        <taxon>Diplomonadida</taxon>
        <taxon>Hexamitidae</taxon>
        <taxon>Hexamitinae</taxon>
        <taxon>Hexamita</taxon>
    </lineage>
</organism>
<dbReference type="EMBL" id="CAXDID020000169">
    <property type="protein sequence ID" value="CAL6046836.1"/>
    <property type="molecule type" value="Genomic_DNA"/>
</dbReference>
<comment type="caution">
    <text evidence="1">The sequence shown here is derived from an EMBL/GenBank/DDBJ whole genome shotgun (WGS) entry which is preliminary data.</text>
</comment>
<keyword evidence="3" id="KW-1185">Reference proteome</keyword>